<dbReference type="AlphaFoldDB" id="A0AA39LIN6"/>
<dbReference type="EMBL" id="JAUCMV010000005">
    <property type="protein sequence ID" value="KAK0399136.1"/>
    <property type="molecule type" value="Genomic_DNA"/>
</dbReference>
<evidence type="ECO:0000313" key="1">
    <source>
        <dbReference type="EMBL" id="KAK0399136.1"/>
    </source>
</evidence>
<reference evidence="1" key="1">
    <citation type="submission" date="2023-06" db="EMBL/GenBank/DDBJ databases">
        <title>Genomic analysis of the entomopathogenic nematode Steinernema hermaphroditum.</title>
        <authorList>
            <person name="Schwarz E.M."/>
            <person name="Heppert J.K."/>
            <person name="Baniya A."/>
            <person name="Schwartz H.T."/>
            <person name="Tan C.-H."/>
            <person name="Antoshechkin I."/>
            <person name="Sternberg P.W."/>
            <person name="Goodrich-Blair H."/>
            <person name="Dillman A.R."/>
        </authorList>
    </citation>
    <scope>NUCLEOTIDE SEQUENCE</scope>
    <source>
        <strain evidence="1">PS9179</strain>
        <tissue evidence="1">Whole animal</tissue>
    </source>
</reference>
<dbReference type="Gene3D" id="3.30.200.20">
    <property type="entry name" value="Phosphorylase Kinase, domain 1"/>
    <property type="match status" value="1"/>
</dbReference>
<gene>
    <name evidence="1" type="ORF">QR680_002916</name>
</gene>
<organism evidence="1 2">
    <name type="scientific">Steinernema hermaphroditum</name>
    <dbReference type="NCBI Taxonomy" id="289476"/>
    <lineage>
        <taxon>Eukaryota</taxon>
        <taxon>Metazoa</taxon>
        <taxon>Ecdysozoa</taxon>
        <taxon>Nematoda</taxon>
        <taxon>Chromadorea</taxon>
        <taxon>Rhabditida</taxon>
        <taxon>Tylenchina</taxon>
        <taxon>Panagrolaimomorpha</taxon>
        <taxon>Strongyloidoidea</taxon>
        <taxon>Steinernematidae</taxon>
        <taxon>Steinernema</taxon>
    </lineage>
</organism>
<dbReference type="Proteomes" id="UP001175271">
    <property type="component" value="Unassembled WGS sequence"/>
</dbReference>
<proteinExistence type="predicted"/>
<sequence>MELLDFYHPGGYRITSTEEKIRDQYVVIKKIGFGRDSTVFLTAQNIQIKKGISRTRRKSHQGVDEAVSVTTYR</sequence>
<keyword evidence="2" id="KW-1185">Reference proteome</keyword>
<comment type="caution">
    <text evidence="1">The sequence shown here is derived from an EMBL/GenBank/DDBJ whole genome shotgun (WGS) entry which is preliminary data.</text>
</comment>
<accession>A0AA39LIN6</accession>
<evidence type="ECO:0000313" key="2">
    <source>
        <dbReference type="Proteomes" id="UP001175271"/>
    </source>
</evidence>
<name>A0AA39LIN6_9BILA</name>
<protein>
    <submittedName>
        <fullName evidence="1">Uncharacterized protein</fullName>
    </submittedName>
</protein>